<comment type="caution">
    <text evidence="1">The sequence shown here is derived from an EMBL/GenBank/DDBJ whole genome shotgun (WGS) entry which is preliminary data.</text>
</comment>
<name>A0AAV0AJY0_PHAPC</name>
<accession>A0AAV0AJY0</accession>
<evidence type="ECO:0000313" key="1">
    <source>
        <dbReference type="EMBL" id="CAH7668857.1"/>
    </source>
</evidence>
<dbReference type="EMBL" id="CALTRL010000613">
    <property type="protein sequence ID" value="CAH7668857.1"/>
    <property type="molecule type" value="Genomic_DNA"/>
</dbReference>
<organism evidence="1 2">
    <name type="scientific">Phakopsora pachyrhizi</name>
    <name type="common">Asian soybean rust disease fungus</name>
    <dbReference type="NCBI Taxonomy" id="170000"/>
    <lineage>
        <taxon>Eukaryota</taxon>
        <taxon>Fungi</taxon>
        <taxon>Dikarya</taxon>
        <taxon>Basidiomycota</taxon>
        <taxon>Pucciniomycotina</taxon>
        <taxon>Pucciniomycetes</taxon>
        <taxon>Pucciniales</taxon>
        <taxon>Phakopsoraceae</taxon>
        <taxon>Phakopsora</taxon>
    </lineage>
</organism>
<dbReference type="Proteomes" id="UP001153365">
    <property type="component" value="Unassembled WGS sequence"/>
</dbReference>
<sequence>MSLGLQGLAGLVVSGLGLPGNKEGGLWLGLAGMSFSGLGLPGIDRGGRAGRDWLGWLLLVLACQETKRGGGWPLLVLACLGLIEGGGAGWDWKGVGSIAIDWLLLRIQLLRLAGLVVSGLGLPGNKEGGLWLGLAELSFAGLGLPGIDRGGRAGRDWLGWLLLAGIGWADFDEFNHRGWHRLGSIEGGWDWLDWPSLGRVVWEGIGWTGRIKEGGWARYQLLRGRVGSDWLGLEGLEIMYGVWLWK</sequence>
<protein>
    <submittedName>
        <fullName evidence="1">Uncharacterized protein</fullName>
    </submittedName>
</protein>
<proteinExistence type="predicted"/>
<dbReference type="AlphaFoldDB" id="A0AAV0AJY0"/>
<reference evidence="1" key="1">
    <citation type="submission" date="2022-06" db="EMBL/GenBank/DDBJ databases">
        <authorList>
            <consortium name="SYNGENTA / RWTH Aachen University"/>
        </authorList>
    </citation>
    <scope>NUCLEOTIDE SEQUENCE</scope>
</reference>
<gene>
    <name evidence="1" type="ORF">PPACK8108_LOCUS3417</name>
</gene>
<keyword evidence="2" id="KW-1185">Reference proteome</keyword>
<evidence type="ECO:0000313" key="2">
    <source>
        <dbReference type="Proteomes" id="UP001153365"/>
    </source>
</evidence>